<keyword evidence="4" id="KW-0808">Transferase</keyword>
<evidence type="ECO:0000256" key="2">
    <source>
        <dbReference type="ARBA" id="ARBA00012003"/>
    </source>
</evidence>
<comment type="similarity">
    <text evidence="1">Belongs to the carnosine N-methyltransferase family.</text>
</comment>
<evidence type="ECO:0000256" key="3">
    <source>
        <dbReference type="ARBA" id="ARBA00022603"/>
    </source>
</evidence>
<dbReference type="Pfam" id="PF07942">
    <property type="entry name" value="CARME"/>
    <property type="match status" value="1"/>
</dbReference>
<accession>A0A4T0X8N0</accession>
<keyword evidence="7" id="KW-1185">Reference proteome</keyword>
<name>A0A4T0X8N0_9ASCO</name>
<comment type="caution">
    <text evidence="6">The sequence shown here is derived from an EMBL/GenBank/DDBJ whole genome shotgun (WGS) entry which is preliminary data.</text>
</comment>
<dbReference type="PANTHER" id="PTHR12303:SF6">
    <property type="entry name" value="CARNOSINE N-METHYLTRANSFERASE"/>
    <property type="match status" value="1"/>
</dbReference>
<dbReference type="STRING" id="52247.A0A4T0X8N0"/>
<dbReference type="EMBL" id="SELW01000049">
    <property type="protein sequence ID" value="TID31114.1"/>
    <property type="molecule type" value="Genomic_DNA"/>
</dbReference>
<dbReference type="InterPro" id="IPR029063">
    <property type="entry name" value="SAM-dependent_MTases_sf"/>
</dbReference>
<dbReference type="Proteomes" id="UP000307173">
    <property type="component" value="Unassembled WGS sequence"/>
</dbReference>
<evidence type="ECO:0000256" key="4">
    <source>
        <dbReference type="ARBA" id="ARBA00022679"/>
    </source>
</evidence>
<dbReference type="PANTHER" id="PTHR12303">
    <property type="entry name" value="CARNOSINE N-METHYLTRANSFERASE"/>
    <property type="match status" value="1"/>
</dbReference>
<proteinExistence type="inferred from homology"/>
<evidence type="ECO:0000313" key="6">
    <source>
        <dbReference type="EMBL" id="TID31114.1"/>
    </source>
</evidence>
<evidence type="ECO:0000256" key="1">
    <source>
        <dbReference type="ARBA" id="ARBA00010086"/>
    </source>
</evidence>
<sequence>MVIFFSRNLDEPKLLNRLLQSFHEVEHCSIQMDQEYHELQPSDDEEFKVLSSVLNAHCMYGSWAIRSIVLPKRRKYLSLSNAEKSLLNWFPDYLTQLEHSIEINSNFFTQVAETMGSNWGGGKKEHWFPPSENDLDKVRGLMIQYVREWSSDGADEREESMGRILRMAEKLFPDVIERPDVHVLVPGAGLGRLVVEFVKRGFRTQGNELSYHMLLNCNYLLSNTYCENNFVISPFIHKSSNVEKRNYQCRQIHFPDFNPGDISLLNIQYPEIDVQELMSMVAGGFVDLYGPPDRKEFLDIYTSDSIASEFRTSNKGKFKIIATSFFIDTATNIIEYLETIKYCLHDDGYWINFGPLLWHFENDSTEIDVLNLQNKSDQYAQKIPLQGLELSKEDLLDLISKVGFEFLEHESNIETSYGGDPRALGSWIYKCEFWVCKKI</sequence>
<dbReference type="GO" id="GO:0032259">
    <property type="term" value="P:methylation"/>
    <property type="evidence" value="ECO:0007669"/>
    <property type="project" value="UniProtKB-KW"/>
</dbReference>
<dbReference type="SUPFAM" id="SSF53335">
    <property type="entry name" value="S-adenosyl-L-methionine-dependent methyltransferases"/>
    <property type="match status" value="1"/>
</dbReference>
<keyword evidence="3" id="KW-0489">Methyltransferase</keyword>
<dbReference type="GO" id="GO:0030735">
    <property type="term" value="F:carnosine N-methyltransferase activity"/>
    <property type="evidence" value="ECO:0007669"/>
    <property type="project" value="UniProtKB-EC"/>
</dbReference>
<dbReference type="OrthoDB" id="978at2759"/>
<evidence type="ECO:0000313" key="7">
    <source>
        <dbReference type="Proteomes" id="UP000307173"/>
    </source>
</evidence>
<reference evidence="6 7" key="1">
    <citation type="journal article" date="2019" name="Front. Genet.">
        <title>Whole-Genome Sequencing of the Opportunistic Yeast Pathogen Candida inconspicua Uncovers Its Hybrid Origin.</title>
        <authorList>
            <person name="Mixao V."/>
            <person name="Hansen A.P."/>
            <person name="Saus E."/>
            <person name="Boekhout T."/>
            <person name="Lass-Florl C."/>
            <person name="Gabaldon T."/>
        </authorList>
    </citation>
    <scope>NUCLEOTIDE SEQUENCE [LARGE SCALE GENOMIC DNA]</scope>
    <source>
        <strain evidence="6 7">CBS 180</strain>
    </source>
</reference>
<dbReference type="InterPro" id="IPR012901">
    <property type="entry name" value="CARME"/>
</dbReference>
<dbReference type="AlphaFoldDB" id="A0A4T0X8N0"/>
<gene>
    <name evidence="6" type="ORF">CANINC_000358</name>
</gene>
<protein>
    <recommendedName>
        <fullName evidence="2">carnosine N-methyltransferase</fullName>
        <ecNumber evidence="2">2.1.1.22</ecNumber>
    </recommendedName>
</protein>
<dbReference type="EC" id="2.1.1.22" evidence="2"/>
<evidence type="ECO:0000256" key="5">
    <source>
        <dbReference type="ARBA" id="ARBA00022691"/>
    </source>
</evidence>
<dbReference type="SMART" id="SM01296">
    <property type="entry name" value="N2227"/>
    <property type="match status" value="1"/>
</dbReference>
<keyword evidence="5" id="KW-0949">S-adenosyl-L-methionine</keyword>
<organism evidence="6 7">
    <name type="scientific">Pichia inconspicua</name>
    <dbReference type="NCBI Taxonomy" id="52247"/>
    <lineage>
        <taxon>Eukaryota</taxon>
        <taxon>Fungi</taxon>
        <taxon>Dikarya</taxon>
        <taxon>Ascomycota</taxon>
        <taxon>Saccharomycotina</taxon>
        <taxon>Pichiomycetes</taxon>
        <taxon>Pichiales</taxon>
        <taxon>Pichiaceae</taxon>
        <taxon>Pichia</taxon>
    </lineage>
</organism>